<evidence type="ECO:0000259" key="3">
    <source>
        <dbReference type="PROSITE" id="PS51782"/>
    </source>
</evidence>
<dbReference type="SMART" id="SM00257">
    <property type="entry name" value="LysM"/>
    <property type="match status" value="1"/>
</dbReference>
<keyword evidence="2" id="KW-1133">Transmembrane helix</keyword>
<proteinExistence type="predicted"/>
<sequence>MSTFEKYKKVSVDHQKEQISRILDIEPSSIEQQNVLSQPNVLVLNSTSGTNTLSIPQGMSKEQFLEMTSLDVRRRNWSTSSCESDLSNTKPLYGNKEIIYHDLKEEDTLQNLALKYNCKQSEIKHANKLYQEKELHALRTIKIPVVKDGVLHNEYLKQQSDQSNGGTHLVTSQLKASNNGDNKPEDNFYGDRKDKFKIQTKHQFNPDLDFLPTSDDEDDDIFDRQRSSDRTPLLPTTNDNKRTILIGQPIDNCEPTLSDFIERVDIRIQHEIKNVNTQKEDMDKVVDALLSPVVFPADRKVTTDTYGSACYFSWKFWLVLLCLIAVVVPLLYFLHFRHN</sequence>
<keyword evidence="5" id="KW-1185">Reference proteome</keyword>
<dbReference type="Pfam" id="PF01476">
    <property type="entry name" value="LysM"/>
    <property type="match status" value="1"/>
</dbReference>
<dbReference type="OrthoDB" id="538216at2759"/>
<organism evidence="4 5">
    <name type="scientific">Clytia hemisphaerica</name>
    <dbReference type="NCBI Taxonomy" id="252671"/>
    <lineage>
        <taxon>Eukaryota</taxon>
        <taxon>Metazoa</taxon>
        <taxon>Cnidaria</taxon>
        <taxon>Hydrozoa</taxon>
        <taxon>Hydroidolina</taxon>
        <taxon>Leptothecata</taxon>
        <taxon>Obeliida</taxon>
        <taxon>Clytiidae</taxon>
        <taxon>Clytia</taxon>
    </lineage>
</organism>
<reference evidence="4" key="1">
    <citation type="submission" date="2021-01" db="UniProtKB">
        <authorList>
            <consortium name="EnsemblMetazoa"/>
        </authorList>
    </citation>
    <scope>IDENTIFICATION</scope>
</reference>
<name>A0A7M6DMZ0_9CNID</name>
<protein>
    <recommendedName>
        <fullName evidence="3">LysM domain-containing protein</fullName>
    </recommendedName>
</protein>
<evidence type="ECO:0000313" key="4">
    <source>
        <dbReference type="EnsemblMetazoa" id="CLYHEMP017050.1"/>
    </source>
</evidence>
<dbReference type="PANTHER" id="PTHR20932">
    <property type="entry name" value="LYSM AND PUTATIVE PEPTIDOGLYCAN-BINDING DOMAIN-CONTAINING PROTEIN"/>
    <property type="match status" value="1"/>
</dbReference>
<accession>A0A7M6DMZ0</accession>
<keyword evidence="2" id="KW-0472">Membrane</keyword>
<dbReference type="PROSITE" id="PS51782">
    <property type="entry name" value="LYSM"/>
    <property type="match status" value="1"/>
</dbReference>
<dbReference type="Gene3D" id="3.10.350.10">
    <property type="entry name" value="LysM domain"/>
    <property type="match status" value="1"/>
</dbReference>
<dbReference type="InterPro" id="IPR036779">
    <property type="entry name" value="LysM_dom_sf"/>
</dbReference>
<dbReference type="AlphaFoldDB" id="A0A7M6DMZ0"/>
<dbReference type="PANTHER" id="PTHR20932:SF8">
    <property type="entry name" value="LD22649P"/>
    <property type="match status" value="1"/>
</dbReference>
<evidence type="ECO:0000256" key="2">
    <source>
        <dbReference type="SAM" id="Phobius"/>
    </source>
</evidence>
<feature type="domain" description="LysM" evidence="3">
    <location>
        <begin position="99"/>
        <end position="143"/>
    </location>
</feature>
<dbReference type="InterPro" id="IPR045030">
    <property type="entry name" value="LYSM1-4"/>
</dbReference>
<keyword evidence="2" id="KW-0812">Transmembrane</keyword>
<dbReference type="Proteomes" id="UP000594262">
    <property type="component" value="Unplaced"/>
</dbReference>
<dbReference type="EnsemblMetazoa" id="CLYHEMT017050.1">
    <property type="protein sequence ID" value="CLYHEMP017050.1"/>
    <property type="gene ID" value="CLYHEMG017050"/>
</dbReference>
<feature type="transmembrane region" description="Helical" evidence="2">
    <location>
        <begin position="314"/>
        <end position="334"/>
    </location>
</feature>
<feature type="region of interest" description="Disordered" evidence="1">
    <location>
        <begin position="206"/>
        <end position="235"/>
    </location>
</feature>
<dbReference type="InterPro" id="IPR018392">
    <property type="entry name" value="LysM"/>
</dbReference>
<evidence type="ECO:0000313" key="5">
    <source>
        <dbReference type="Proteomes" id="UP000594262"/>
    </source>
</evidence>
<evidence type="ECO:0000256" key="1">
    <source>
        <dbReference type="SAM" id="MobiDB-lite"/>
    </source>
</evidence>
<dbReference type="CDD" id="cd00118">
    <property type="entry name" value="LysM"/>
    <property type="match status" value="1"/>
</dbReference>